<reference evidence="2 3" key="1">
    <citation type="journal article" date="2018" name="Mol. Biol. Evol.">
        <title>Analysis of the draft genome of the red seaweed Gracilariopsis chorda provides insights into genome size evolution in Rhodophyta.</title>
        <authorList>
            <person name="Lee J."/>
            <person name="Yang E.C."/>
            <person name="Graf L."/>
            <person name="Yang J.H."/>
            <person name="Qiu H."/>
            <person name="Zel Zion U."/>
            <person name="Chan C.X."/>
            <person name="Stephens T.G."/>
            <person name="Weber A.P.M."/>
            <person name="Boo G.H."/>
            <person name="Boo S.M."/>
            <person name="Kim K.M."/>
            <person name="Shin Y."/>
            <person name="Jung M."/>
            <person name="Lee S.J."/>
            <person name="Yim H.S."/>
            <person name="Lee J.H."/>
            <person name="Bhattacharya D."/>
            <person name="Yoon H.S."/>
        </authorList>
    </citation>
    <scope>NUCLEOTIDE SEQUENCE [LARGE SCALE GENOMIC DNA]</scope>
    <source>
        <strain evidence="2 3">SKKU-2015</strain>
        <tissue evidence="2">Whole body</tissue>
    </source>
</reference>
<evidence type="ECO:0000256" key="1">
    <source>
        <dbReference type="SAM" id="SignalP"/>
    </source>
</evidence>
<dbReference type="AlphaFoldDB" id="A0A2V3IN75"/>
<dbReference type="OrthoDB" id="10370068at2759"/>
<protein>
    <submittedName>
        <fullName evidence="2">Uncharacterized protein</fullName>
    </submittedName>
</protein>
<keyword evidence="1" id="KW-0732">Signal</keyword>
<proteinExistence type="predicted"/>
<dbReference type="Proteomes" id="UP000247409">
    <property type="component" value="Unassembled WGS sequence"/>
</dbReference>
<comment type="caution">
    <text evidence="2">The sequence shown here is derived from an EMBL/GenBank/DDBJ whole genome shotgun (WGS) entry which is preliminary data.</text>
</comment>
<feature type="chain" id="PRO_5015843458" evidence="1">
    <location>
        <begin position="23"/>
        <end position="145"/>
    </location>
</feature>
<dbReference type="EMBL" id="NBIV01000122">
    <property type="protein sequence ID" value="PXF43528.1"/>
    <property type="molecule type" value="Genomic_DNA"/>
</dbReference>
<accession>A0A2V3IN75</accession>
<evidence type="ECO:0000313" key="3">
    <source>
        <dbReference type="Proteomes" id="UP000247409"/>
    </source>
</evidence>
<evidence type="ECO:0000313" key="2">
    <source>
        <dbReference type="EMBL" id="PXF43528.1"/>
    </source>
</evidence>
<gene>
    <name evidence="2" type="ORF">BWQ96_06729</name>
</gene>
<organism evidence="2 3">
    <name type="scientific">Gracilariopsis chorda</name>
    <dbReference type="NCBI Taxonomy" id="448386"/>
    <lineage>
        <taxon>Eukaryota</taxon>
        <taxon>Rhodophyta</taxon>
        <taxon>Florideophyceae</taxon>
        <taxon>Rhodymeniophycidae</taxon>
        <taxon>Gracilariales</taxon>
        <taxon>Gracilariaceae</taxon>
        <taxon>Gracilariopsis</taxon>
    </lineage>
</organism>
<sequence length="145" mass="15896">MMTKELIATALMLVGAITSACAMTHPKSFYLSLSPEALFAYGVKGAVGACYISLNTGSSSYCDLYVNTATIGNNGHRGWPRKLNDMGTGCVKAPEFPRKRTYCWYSRSEYINHPQAIRDTFCTHPSVTNAANQLRDAVEKDQCAL</sequence>
<feature type="signal peptide" evidence="1">
    <location>
        <begin position="1"/>
        <end position="22"/>
    </location>
</feature>
<name>A0A2V3IN75_9FLOR</name>
<dbReference type="PROSITE" id="PS51257">
    <property type="entry name" value="PROKAR_LIPOPROTEIN"/>
    <property type="match status" value="1"/>
</dbReference>
<keyword evidence="3" id="KW-1185">Reference proteome</keyword>